<comment type="caution">
    <text evidence="6">The sequence shown here is derived from an EMBL/GenBank/DDBJ whole genome shotgun (WGS) entry which is preliminary data.</text>
</comment>
<sequence>MTQSYFRHSLFPSGQGEINQEMEDDFQQRKSTIFVDNLPNGIRKGFMYNLISRFGRIRDCYIPNKKSRITRQSFGFVRYESSRDAFQAAESTNGTWIWGQELLGSSDVDYDEAESGDVGLLTIWNPENSNQRAGIKCRTKRLGQYVKMTLIYLKVCD</sequence>
<dbReference type="SUPFAM" id="SSF54928">
    <property type="entry name" value="RNA-binding domain, RBD"/>
    <property type="match status" value="1"/>
</dbReference>
<evidence type="ECO:0000259" key="5">
    <source>
        <dbReference type="PROSITE" id="PS50102"/>
    </source>
</evidence>
<name>A0A834HLD3_RHOSS</name>
<evidence type="ECO:0000256" key="2">
    <source>
        <dbReference type="ARBA" id="ARBA00022728"/>
    </source>
</evidence>
<organism evidence="6 7">
    <name type="scientific">Rhododendron simsii</name>
    <name type="common">Sims's rhododendron</name>
    <dbReference type="NCBI Taxonomy" id="118357"/>
    <lineage>
        <taxon>Eukaryota</taxon>
        <taxon>Viridiplantae</taxon>
        <taxon>Streptophyta</taxon>
        <taxon>Embryophyta</taxon>
        <taxon>Tracheophyta</taxon>
        <taxon>Spermatophyta</taxon>
        <taxon>Magnoliopsida</taxon>
        <taxon>eudicotyledons</taxon>
        <taxon>Gunneridae</taxon>
        <taxon>Pentapetalae</taxon>
        <taxon>asterids</taxon>
        <taxon>Ericales</taxon>
        <taxon>Ericaceae</taxon>
        <taxon>Ericoideae</taxon>
        <taxon>Rhodoreae</taxon>
        <taxon>Rhododendron</taxon>
    </lineage>
</organism>
<dbReference type="CDD" id="cd00590">
    <property type="entry name" value="RRM_SF"/>
    <property type="match status" value="1"/>
</dbReference>
<keyword evidence="7" id="KW-1185">Reference proteome</keyword>
<evidence type="ECO:0000256" key="3">
    <source>
        <dbReference type="ARBA" id="ARBA00023187"/>
    </source>
</evidence>
<proteinExistence type="predicted"/>
<accession>A0A834HLD3</accession>
<keyword evidence="4" id="KW-0694">RNA-binding</keyword>
<dbReference type="InterPro" id="IPR050907">
    <property type="entry name" value="SRSF"/>
</dbReference>
<dbReference type="GO" id="GO:0006397">
    <property type="term" value="P:mRNA processing"/>
    <property type="evidence" value="ECO:0007669"/>
    <property type="project" value="UniProtKB-KW"/>
</dbReference>
<dbReference type="EMBL" id="WJXA01000002">
    <property type="protein sequence ID" value="KAF7150116.1"/>
    <property type="molecule type" value="Genomic_DNA"/>
</dbReference>
<keyword evidence="2" id="KW-0747">Spliceosome</keyword>
<keyword evidence="3" id="KW-0508">mRNA splicing</keyword>
<dbReference type="InterPro" id="IPR000504">
    <property type="entry name" value="RRM_dom"/>
</dbReference>
<evidence type="ECO:0000313" key="7">
    <source>
        <dbReference type="Proteomes" id="UP000626092"/>
    </source>
</evidence>
<protein>
    <recommendedName>
        <fullName evidence="5">RRM domain-containing protein</fullName>
    </recommendedName>
</protein>
<dbReference type="Proteomes" id="UP000626092">
    <property type="component" value="Unassembled WGS sequence"/>
</dbReference>
<feature type="domain" description="RRM" evidence="5">
    <location>
        <begin position="31"/>
        <end position="115"/>
    </location>
</feature>
<dbReference type="OrthoDB" id="1749483at2759"/>
<evidence type="ECO:0000313" key="6">
    <source>
        <dbReference type="EMBL" id="KAF7150116.1"/>
    </source>
</evidence>
<dbReference type="InterPro" id="IPR035979">
    <property type="entry name" value="RBD_domain_sf"/>
</dbReference>
<dbReference type="GO" id="GO:0008380">
    <property type="term" value="P:RNA splicing"/>
    <property type="evidence" value="ECO:0007669"/>
    <property type="project" value="UniProtKB-KW"/>
</dbReference>
<dbReference type="GO" id="GO:0005681">
    <property type="term" value="C:spliceosomal complex"/>
    <property type="evidence" value="ECO:0007669"/>
    <property type="project" value="UniProtKB-KW"/>
</dbReference>
<dbReference type="PROSITE" id="PS50102">
    <property type="entry name" value="RRM"/>
    <property type="match status" value="1"/>
</dbReference>
<dbReference type="Pfam" id="PF00076">
    <property type="entry name" value="RRM_1"/>
    <property type="match status" value="1"/>
</dbReference>
<keyword evidence="1" id="KW-0507">mRNA processing</keyword>
<dbReference type="AlphaFoldDB" id="A0A834HLD3"/>
<evidence type="ECO:0000256" key="4">
    <source>
        <dbReference type="PROSITE-ProRule" id="PRU00176"/>
    </source>
</evidence>
<dbReference type="Gene3D" id="3.30.70.330">
    <property type="match status" value="1"/>
</dbReference>
<dbReference type="PANTHER" id="PTHR23147">
    <property type="entry name" value="SERINE/ARGININE RICH SPLICING FACTOR"/>
    <property type="match status" value="1"/>
</dbReference>
<gene>
    <name evidence="6" type="ORF">RHSIM_Rhsim02G0133000</name>
</gene>
<reference evidence="6" key="1">
    <citation type="submission" date="2019-11" db="EMBL/GenBank/DDBJ databases">
        <authorList>
            <person name="Liu Y."/>
            <person name="Hou J."/>
            <person name="Li T.-Q."/>
            <person name="Guan C.-H."/>
            <person name="Wu X."/>
            <person name="Wu H.-Z."/>
            <person name="Ling F."/>
            <person name="Zhang R."/>
            <person name="Shi X.-G."/>
            <person name="Ren J.-P."/>
            <person name="Chen E.-F."/>
            <person name="Sun J.-M."/>
        </authorList>
    </citation>
    <scope>NUCLEOTIDE SEQUENCE</scope>
    <source>
        <strain evidence="6">Adult_tree_wgs_1</strain>
        <tissue evidence="6">Leaves</tissue>
    </source>
</reference>
<dbReference type="InterPro" id="IPR012677">
    <property type="entry name" value="Nucleotide-bd_a/b_plait_sf"/>
</dbReference>
<dbReference type="GO" id="GO:0003723">
    <property type="term" value="F:RNA binding"/>
    <property type="evidence" value="ECO:0007669"/>
    <property type="project" value="UniProtKB-UniRule"/>
</dbReference>
<evidence type="ECO:0000256" key="1">
    <source>
        <dbReference type="ARBA" id="ARBA00022664"/>
    </source>
</evidence>
<dbReference type="SMART" id="SM00360">
    <property type="entry name" value="RRM"/>
    <property type="match status" value="1"/>
</dbReference>